<dbReference type="GO" id="GO:0003677">
    <property type="term" value="F:DNA binding"/>
    <property type="evidence" value="ECO:0007669"/>
    <property type="project" value="InterPro"/>
</dbReference>
<dbReference type="InterPro" id="IPR003163">
    <property type="entry name" value="Tscrpt_reg_HTH_APSES-type"/>
</dbReference>
<dbReference type="InterPro" id="IPR036887">
    <property type="entry name" value="HTH_APSES_sf"/>
</dbReference>
<dbReference type="GO" id="GO:0033309">
    <property type="term" value="C:SBF transcription complex"/>
    <property type="evidence" value="ECO:0007669"/>
    <property type="project" value="TreeGrafter"/>
</dbReference>
<dbReference type="EMBL" id="KI545868">
    <property type="protein sequence ID" value="EST06791.1"/>
    <property type="molecule type" value="Genomic_DNA"/>
</dbReference>
<dbReference type="Pfam" id="PF12796">
    <property type="entry name" value="Ank_2"/>
    <property type="match status" value="2"/>
</dbReference>
<dbReference type="eggNOG" id="KOG4177">
    <property type="taxonomic scope" value="Eukaryota"/>
</dbReference>
<feature type="compositionally biased region" description="Low complexity" evidence="5">
    <location>
        <begin position="161"/>
        <end position="179"/>
    </location>
</feature>
<dbReference type="GeneID" id="27419486"/>
<evidence type="ECO:0000256" key="4">
    <source>
        <dbReference type="SAM" id="Coils"/>
    </source>
</evidence>
<reference evidence="8" key="1">
    <citation type="journal article" date="2013" name="Genome Announc.">
        <title>Draft genome sequence of Pseudozyma brasiliensis sp. nov. strain GHG001, a high producer of endo-1,4-xylanase isolated from an insect pest of sugarcane.</title>
        <authorList>
            <person name="Oliveira J.V.D.C."/>
            <person name="dos Santos R.A.C."/>
            <person name="Borges T.A."/>
            <person name="Riano-Pachon D.M."/>
            <person name="Goldman G.H."/>
        </authorList>
    </citation>
    <scope>NUCLEOTIDE SEQUENCE [LARGE SCALE GENOMIC DNA]</scope>
    <source>
        <strain evidence="8">GHG001</strain>
    </source>
</reference>
<dbReference type="SUPFAM" id="SSF48403">
    <property type="entry name" value="Ankyrin repeat"/>
    <property type="match status" value="1"/>
</dbReference>
<evidence type="ECO:0000256" key="2">
    <source>
        <dbReference type="ARBA" id="ARBA00023043"/>
    </source>
</evidence>
<dbReference type="Pfam" id="PF04383">
    <property type="entry name" value="KilA-N"/>
    <property type="match status" value="1"/>
</dbReference>
<dbReference type="OrthoDB" id="6718656at2759"/>
<feature type="repeat" description="ANK" evidence="3">
    <location>
        <begin position="245"/>
        <end position="277"/>
    </location>
</feature>
<proteinExistence type="predicted"/>
<accession>V5E8X5</accession>
<keyword evidence="8" id="KW-1185">Reference proteome</keyword>
<dbReference type="GO" id="GO:0030907">
    <property type="term" value="C:MBF transcription complex"/>
    <property type="evidence" value="ECO:0007669"/>
    <property type="project" value="TreeGrafter"/>
</dbReference>
<dbReference type="PROSITE" id="PS50297">
    <property type="entry name" value="ANK_REP_REGION"/>
    <property type="match status" value="2"/>
</dbReference>
<keyword evidence="4" id="KW-0175">Coiled coil</keyword>
<dbReference type="AlphaFoldDB" id="V5E8X5"/>
<dbReference type="InterPro" id="IPR036770">
    <property type="entry name" value="Ankyrin_rpt-contain_sf"/>
</dbReference>
<dbReference type="PROSITE" id="PS51299">
    <property type="entry name" value="HTH_APSES"/>
    <property type="match status" value="1"/>
</dbReference>
<dbReference type="PANTHER" id="PTHR43828">
    <property type="entry name" value="ASPARAGINASE"/>
    <property type="match status" value="1"/>
</dbReference>
<evidence type="ECO:0000256" key="3">
    <source>
        <dbReference type="PROSITE-ProRule" id="PRU00023"/>
    </source>
</evidence>
<feature type="repeat" description="ANK" evidence="3">
    <location>
        <begin position="364"/>
        <end position="396"/>
    </location>
</feature>
<evidence type="ECO:0000256" key="1">
    <source>
        <dbReference type="ARBA" id="ARBA00022737"/>
    </source>
</evidence>
<dbReference type="SUPFAM" id="SSF54616">
    <property type="entry name" value="DNA-binding domain of Mlu1-box binding protein MBP1"/>
    <property type="match status" value="1"/>
</dbReference>
<dbReference type="Gene3D" id="3.10.260.10">
    <property type="entry name" value="Transcription regulator HTH, APSES-type DNA-binding domain"/>
    <property type="match status" value="1"/>
</dbReference>
<dbReference type="GO" id="GO:0001228">
    <property type="term" value="F:DNA-binding transcription activator activity, RNA polymerase II-specific"/>
    <property type="evidence" value="ECO:0007669"/>
    <property type="project" value="UniProtKB-ARBA"/>
</dbReference>
<name>V5E8X5_KALBG</name>
<keyword evidence="2 3" id="KW-0040">ANK repeat</keyword>
<dbReference type="PROSITE" id="PS50088">
    <property type="entry name" value="ANK_REPEAT"/>
    <property type="match status" value="2"/>
</dbReference>
<protein>
    <submittedName>
        <fullName evidence="7">Transcription factor</fullName>
    </submittedName>
</protein>
<evidence type="ECO:0000313" key="8">
    <source>
        <dbReference type="Proteomes" id="UP000019377"/>
    </source>
</evidence>
<sequence length="702" mass="75940">MSGDKTIFKATYSGVPVYECIINNVAVMRRRSDSWLNATQILKVVGLDKPQRTRVLEREIQKGVHEKVQGGYGKYQGTWIPLDIAIELAERYNIQGLLQPITSYVPSAADSPPPAPKHTISTSNRTKKVLPADAGALGRSRRATSIETESEAVGATQNNASEGSMSPSPSDISSSSRTPSPLPADRANAAFANQSTAGFNGRESNNQARYADIILDYFVTENTTVPSLLINPPPDFNPDMSIDDDEHTALHWACAMGRIRVVKLLLSAGADIFRVNTNQQTALMRATMFSNNYDLRKFPELFELLHRSILNIDRNDRTVFHHVVDLALSRGKPHAARYYMETMINRLADYGDQLADILNFQDDEGETPLTMAARARSKRLVRLLLEHGADPKIRNKESKNAEDYIIEDERFRSSPSRTGPAGIELGADGLPMLPTSSLHTSEAGQRTAGRAVTLMSNLLHSLADSYDSEITAAEKKLTQAHGLLKQIQTEIEDSAKVAEGLHHEAKGVEEERKHVDSLQLALKHGINKRAREDLERRWTEGKEAIKRARLQAGLEPGALSASNAGNTLAGEAGKDDAKKLLDPLPAGTDLKTAIAELKQQLGQVQQQENQLVDTFVSRAREQGTGRTMAAYRRLIAAGCGGIAPEEVDAVVGVLCELLQEGHAGAGAGAGGEGATGDERARDAAMMLKGAGAAALAANAGAA</sequence>
<dbReference type="Proteomes" id="UP000019377">
    <property type="component" value="Unassembled WGS sequence"/>
</dbReference>
<evidence type="ECO:0000313" key="7">
    <source>
        <dbReference type="EMBL" id="EST06791.1"/>
    </source>
</evidence>
<feature type="domain" description="HTH APSES-type" evidence="6">
    <location>
        <begin position="7"/>
        <end position="113"/>
    </location>
</feature>
<organism evidence="7 8">
    <name type="scientific">Kalmanozyma brasiliensis (strain GHG001)</name>
    <name type="common">Yeast</name>
    <name type="synonym">Pseudozyma brasiliensis</name>
    <dbReference type="NCBI Taxonomy" id="1365824"/>
    <lineage>
        <taxon>Eukaryota</taxon>
        <taxon>Fungi</taxon>
        <taxon>Dikarya</taxon>
        <taxon>Basidiomycota</taxon>
        <taxon>Ustilaginomycotina</taxon>
        <taxon>Ustilaginomycetes</taxon>
        <taxon>Ustilaginales</taxon>
        <taxon>Ustilaginaceae</taxon>
        <taxon>Kalmanozyma</taxon>
    </lineage>
</organism>
<evidence type="ECO:0000256" key="5">
    <source>
        <dbReference type="SAM" id="MobiDB-lite"/>
    </source>
</evidence>
<dbReference type="FunFam" id="3.10.260.10:FF:000001">
    <property type="entry name" value="APSES transcription factor (MbpA)"/>
    <property type="match status" value="1"/>
</dbReference>
<dbReference type="FunFam" id="1.25.40.20:FF:000238">
    <property type="entry name" value="Unplaced genomic scaffold supercont1.20, whole genome shotgun sequence"/>
    <property type="match status" value="1"/>
</dbReference>
<evidence type="ECO:0000259" key="6">
    <source>
        <dbReference type="PROSITE" id="PS51299"/>
    </source>
</evidence>
<dbReference type="PANTHER" id="PTHR43828:SF15">
    <property type="entry name" value="TRANSCRIPTION FACTOR MBP1"/>
    <property type="match status" value="1"/>
</dbReference>
<feature type="region of interest" description="Disordered" evidence="5">
    <location>
        <begin position="107"/>
        <end position="185"/>
    </location>
</feature>
<gene>
    <name evidence="7" type="ORF">PSEUBRA_SCAF25g00996</name>
</gene>
<keyword evidence="1" id="KW-0677">Repeat</keyword>
<dbReference type="RefSeq" id="XP_016291780.1">
    <property type="nucleotide sequence ID" value="XM_016436842.1"/>
</dbReference>
<dbReference type="Gene3D" id="1.25.40.20">
    <property type="entry name" value="Ankyrin repeat-containing domain"/>
    <property type="match status" value="1"/>
</dbReference>
<dbReference type="InterPro" id="IPR051642">
    <property type="entry name" value="SWI6-like"/>
</dbReference>
<dbReference type="SMART" id="SM01252">
    <property type="entry name" value="KilA-N"/>
    <property type="match status" value="1"/>
</dbReference>
<dbReference type="InterPro" id="IPR002110">
    <property type="entry name" value="Ankyrin_rpt"/>
</dbReference>
<dbReference type="HOGENOM" id="CLU_009666_2_0_1"/>
<dbReference type="STRING" id="1365824.V5E8X5"/>
<dbReference type="OMA" id="IHHAAIM"/>
<feature type="coiled-coil region" evidence="4">
    <location>
        <begin position="587"/>
        <end position="614"/>
    </location>
</feature>
<dbReference type="InterPro" id="IPR018004">
    <property type="entry name" value="KilA/APSES_HTH"/>
</dbReference>
<dbReference type="SMART" id="SM00248">
    <property type="entry name" value="ANK"/>
    <property type="match status" value="3"/>
</dbReference>